<name>A0A166N2F3_9AGAM</name>
<organism evidence="1 2">
    <name type="scientific">Athelia psychrophila</name>
    <dbReference type="NCBI Taxonomy" id="1759441"/>
    <lineage>
        <taxon>Eukaryota</taxon>
        <taxon>Fungi</taxon>
        <taxon>Dikarya</taxon>
        <taxon>Basidiomycota</taxon>
        <taxon>Agaricomycotina</taxon>
        <taxon>Agaricomycetes</taxon>
        <taxon>Agaricomycetidae</taxon>
        <taxon>Atheliales</taxon>
        <taxon>Atheliaceae</taxon>
        <taxon>Athelia</taxon>
    </lineage>
</organism>
<protein>
    <submittedName>
        <fullName evidence="1">Uncharacterized protein</fullName>
    </submittedName>
</protein>
<evidence type="ECO:0000313" key="2">
    <source>
        <dbReference type="Proteomes" id="UP000076532"/>
    </source>
</evidence>
<evidence type="ECO:0000313" key="1">
    <source>
        <dbReference type="EMBL" id="KZP24580.1"/>
    </source>
</evidence>
<gene>
    <name evidence="1" type="ORF">FIBSPDRAFT_1042043</name>
</gene>
<dbReference type="AlphaFoldDB" id="A0A166N2F3"/>
<dbReference type="STRING" id="436010.A0A166N2F3"/>
<keyword evidence="2" id="KW-1185">Reference proteome</keyword>
<dbReference type="OrthoDB" id="10008801at2759"/>
<dbReference type="EMBL" id="KV417525">
    <property type="protein sequence ID" value="KZP24580.1"/>
    <property type="molecule type" value="Genomic_DNA"/>
</dbReference>
<proteinExistence type="predicted"/>
<reference evidence="1 2" key="1">
    <citation type="journal article" date="2016" name="Mol. Biol. Evol.">
        <title>Comparative Genomics of Early-Diverging Mushroom-Forming Fungi Provides Insights into the Origins of Lignocellulose Decay Capabilities.</title>
        <authorList>
            <person name="Nagy L.G."/>
            <person name="Riley R."/>
            <person name="Tritt A."/>
            <person name="Adam C."/>
            <person name="Daum C."/>
            <person name="Floudas D."/>
            <person name="Sun H."/>
            <person name="Yadav J.S."/>
            <person name="Pangilinan J."/>
            <person name="Larsson K.H."/>
            <person name="Matsuura K."/>
            <person name="Barry K."/>
            <person name="Labutti K."/>
            <person name="Kuo R."/>
            <person name="Ohm R.A."/>
            <person name="Bhattacharya S.S."/>
            <person name="Shirouzu T."/>
            <person name="Yoshinaga Y."/>
            <person name="Martin F.M."/>
            <person name="Grigoriev I.V."/>
            <person name="Hibbett D.S."/>
        </authorList>
    </citation>
    <scope>NUCLEOTIDE SEQUENCE [LARGE SCALE GENOMIC DNA]</scope>
    <source>
        <strain evidence="1 2">CBS 109695</strain>
    </source>
</reference>
<sequence length="144" mass="15902">MLFHARHILAPILLRPTAGIRRAHNPLSFRDFSTTPAPQAAESDSFIDRFRHTETFKKLADKPDVLAALSEFAGKMKEQGIEMGTGKMPSKMQMLRLATNSEFRAAAQKVVEELKNAGVDLNSADAMQEIMGMQKSIDTPGKDS</sequence>
<dbReference type="Proteomes" id="UP000076532">
    <property type="component" value="Unassembled WGS sequence"/>
</dbReference>
<accession>A0A166N2F3</accession>